<dbReference type="InterPro" id="IPR037050">
    <property type="entry name" value="DUF1254_sf"/>
</dbReference>
<dbReference type="Pfam" id="PF06863">
    <property type="entry name" value="DUF1254"/>
    <property type="match status" value="1"/>
</dbReference>
<feature type="chain" id="PRO_5025015202" description="DUF1254 domain-containing protein" evidence="1">
    <location>
        <begin position="26"/>
        <end position="473"/>
    </location>
</feature>
<evidence type="ECO:0008006" key="6">
    <source>
        <dbReference type="Google" id="ProtNLM"/>
    </source>
</evidence>
<keyword evidence="1" id="KW-0732">Signal</keyword>
<accession>A0A5K7XCQ9</accession>
<dbReference type="Pfam" id="PF06742">
    <property type="entry name" value="DUF1214"/>
    <property type="match status" value="1"/>
</dbReference>
<protein>
    <recommendedName>
        <fullName evidence="6">DUF1254 domain-containing protein</fullName>
    </recommendedName>
</protein>
<dbReference type="SUPFAM" id="SSF160935">
    <property type="entry name" value="VPA0735-like"/>
    <property type="match status" value="1"/>
</dbReference>
<dbReference type="PANTHER" id="PTHR36509">
    <property type="entry name" value="BLL3101 PROTEIN"/>
    <property type="match status" value="1"/>
</dbReference>
<evidence type="ECO:0000313" key="4">
    <source>
        <dbReference type="EMBL" id="BBO34610.1"/>
    </source>
</evidence>
<feature type="domain" description="DUF1214" evidence="2">
    <location>
        <begin position="347"/>
        <end position="454"/>
    </location>
</feature>
<dbReference type="EMBL" id="AP021861">
    <property type="protein sequence ID" value="BBO34610.1"/>
    <property type="molecule type" value="Genomic_DNA"/>
</dbReference>
<dbReference type="InterPro" id="IPR010621">
    <property type="entry name" value="DUF1214"/>
</dbReference>
<feature type="domain" description="DUF1254" evidence="3">
    <location>
        <begin position="70"/>
        <end position="200"/>
    </location>
</feature>
<dbReference type="AlphaFoldDB" id="A0A5K7XCQ9"/>
<dbReference type="InterPro" id="IPR010679">
    <property type="entry name" value="DUF1254"/>
</dbReference>
<reference evidence="5" key="1">
    <citation type="submission" date="2019-10" db="EMBL/GenBank/DDBJ databases">
        <title>Lacipirellula parvula gen. nov., sp. nov., representing a lineage of planctomycetes widespread in freshwater anoxic habitats, and description of the family Lacipirellulaceae.</title>
        <authorList>
            <person name="Dedysh S.N."/>
            <person name="Kulichevskaya I.S."/>
            <person name="Beletsky A.V."/>
            <person name="Rakitin A.L."/>
            <person name="Mardanov A.V."/>
            <person name="Ivanova A.A."/>
            <person name="Saltykova V.X."/>
            <person name="Rijpstra W.I.C."/>
            <person name="Sinninghe Damste J.S."/>
            <person name="Ravin N.V."/>
        </authorList>
    </citation>
    <scope>NUCLEOTIDE SEQUENCE [LARGE SCALE GENOMIC DNA]</scope>
    <source>
        <strain evidence="5">PX69</strain>
    </source>
</reference>
<dbReference type="Gene3D" id="1.10.3360.10">
    <property type="entry name" value="VPA0735-like domain"/>
    <property type="match status" value="1"/>
</dbReference>
<proteinExistence type="predicted"/>
<evidence type="ECO:0000259" key="3">
    <source>
        <dbReference type="Pfam" id="PF06863"/>
    </source>
</evidence>
<dbReference type="InterPro" id="IPR037049">
    <property type="entry name" value="DUF1214_C_sf"/>
</dbReference>
<gene>
    <name evidence="4" type="ORF">PLANPX_4222</name>
</gene>
<organism evidence="4 5">
    <name type="scientific">Lacipirellula parvula</name>
    <dbReference type="NCBI Taxonomy" id="2650471"/>
    <lineage>
        <taxon>Bacteria</taxon>
        <taxon>Pseudomonadati</taxon>
        <taxon>Planctomycetota</taxon>
        <taxon>Planctomycetia</taxon>
        <taxon>Pirellulales</taxon>
        <taxon>Lacipirellulaceae</taxon>
        <taxon>Lacipirellula</taxon>
    </lineage>
</organism>
<evidence type="ECO:0000259" key="2">
    <source>
        <dbReference type="Pfam" id="PF06742"/>
    </source>
</evidence>
<evidence type="ECO:0000256" key="1">
    <source>
        <dbReference type="SAM" id="SignalP"/>
    </source>
</evidence>
<dbReference type="PANTHER" id="PTHR36509:SF2">
    <property type="entry name" value="BLL3101 PROTEIN"/>
    <property type="match status" value="1"/>
</dbReference>
<dbReference type="Gene3D" id="2.60.120.600">
    <property type="entry name" value="Domain of unknown function DUF1214, C-terminal domain"/>
    <property type="match status" value="1"/>
</dbReference>
<dbReference type="KEGG" id="lpav:PLANPX_4222"/>
<dbReference type="Gene3D" id="2.60.40.1610">
    <property type="entry name" value="Domain of unknown function DUF1254"/>
    <property type="match status" value="1"/>
</dbReference>
<dbReference type="Proteomes" id="UP000326837">
    <property type="component" value="Chromosome"/>
</dbReference>
<evidence type="ECO:0000313" key="5">
    <source>
        <dbReference type="Proteomes" id="UP000326837"/>
    </source>
</evidence>
<dbReference type="RefSeq" id="WP_152100152.1">
    <property type="nucleotide sequence ID" value="NZ_AP021861.1"/>
</dbReference>
<sequence>MSTQRFIQRGLVILALFATLRTAAAEETVFDAVPSGIEAYIYGYPLVTMEMTRRAMTNVEKPAGTRAPMGQFVRMREYPTAQFRDVTAPNADTLYTTAWIDVSKEPWVLSLPDAHDRYYLFPMLDAWTNVFQVPGKRTTGTGAQKYAITGPGWKGKLPADVIEYKSPTSIVWLLGRIYCTGTPEDYAAVHKLQDEISIVPLSSYGKAYTPPAGKVDPSVDMKTAVREQVNALSADDYFNLLAKLMKDNPPAAADAPMLAKMARLGIVPGQPFDSSKLGPVAKEAFSKVPKLANEKIMLWLKEGIVAGDMKLEHGWLFTTKTGEYGVNYIQRALITAIGLGANRPQDAVYPTSEGPNVLKSYTGAKKYVMHFPKGQLPPAQGFWSLTMYDKDYFFVENPINRQSISARQPLKSNSDGSVDLYIQNESPGAELESNWLPAPKDKFILMLRLYWPKETPPSIIDGSWEVPAVKAVD</sequence>
<keyword evidence="5" id="KW-1185">Reference proteome</keyword>
<name>A0A5K7XCQ9_9BACT</name>
<feature type="signal peptide" evidence="1">
    <location>
        <begin position="1"/>
        <end position="25"/>
    </location>
</feature>